<dbReference type="EMBL" id="JAAIWG010000045">
    <property type="protein sequence ID" value="NEY49549.1"/>
    <property type="molecule type" value="Genomic_DNA"/>
</dbReference>
<dbReference type="AlphaFoldDB" id="A0A6G4C283"/>
<accession>A0A6G4C283</accession>
<name>A0A6G4C283_ECOLX</name>
<comment type="caution">
    <text evidence="2">The sequence shown here is derived from an EMBL/GenBank/DDBJ whole genome shotgun (WGS) entry which is preliminary data.</text>
</comment>
<feature type="domain" description="Insertion element IS1 protein InsA helix-turn-helix" evidence="1">
    <location>
        <begin position="1"/>
        <end position="26"/>
    </location>
</feature>
<protein>
    <recommendedName>
        <fullName evidence="1">Insertion element IS1 protein InsA helix-turn-helix domain-containing protein</fullName>
    </recommendedName>
</protein>
<evidence type="ECO:0000259" key="1">
    <source>
        <dbReference type="Pfam" id="PF12759"/>
    </source>
</evidence>
<reference evidence="2" key="1">
    <citation type="journal article" date="2006" name="Food Microbiol.">
        <title>Occurrence of non-O157 shiga toxin-producing Escherichia coli in ready-to-eat food from supermarkets in Argentina.</title>
        <authorList>
            <person name="Balague C."/>
            <person name="Khan A.A."/>
            <person name="Fernandez L."/>
            <person name="Redolfi A.L."/>
            <person name="Aquili V."/>
            <person name="Voltattorni P."/>
            <person name="Hofer C."/>
            <person name="Ebner G."/>
            <person name="Duenas S."/>
            <person name="Cerniglia C.E."/>
        </authorList>
    </citation>
    <scope>NUCLEOTIDE SEQUENCE</scope>
    <source>
        <strain evidence="2">EC204</strain>
    </source>
</reference>
<evidence type="ECO:0000313" key="2">
    <source>
        <dbReference type="EMBL" id="NEY49549.1"/>
    </source>
</evidence>
<dbReference type="Pfam" id="PF12759">
    <property type="entry name" value="HTH_Tnp_IS1"/>
    <property type="match status" value="1"/>
</dbReference>
<proteinExistence type="predicted"/>
<gene>
    <name evidence="2" type="ORF">G4V04_14475</name>
</gene>
<reference evidence="2" key="2">
    <citation type="submission" date="2020-02" db="EMBL/GenBank/DDBJ databases">
        <authorList>
            <person name="Alotaibi K."/>
            <person name="Khan A."/>
        </authorList>
    </citation>
    <scope>NUCLEOTIDE SEQUENCE</scope>
    <source>
        <strain evidence="2">EC204</strain>
    </source>
</reference>
<sequence>MNGSGCRDTARVLKISLNAVLRHLKTCTILGCTKR</sequence>
<organism evidence="2">
    <name type="scientific">Escherichia coli</name>
    <dbReference type="NCBI Taxonomy" id="562"/>
    <lineage>
        <taxon>Bacteria</taxon>
        <taxon>Pseudomonadati</taxon>
        <taxon>Pseudomonadota</taxon>
        <taxon>Gammaproteobacteria</taxon>
        <taxon>Enterobacterales</taxon>
        <taxon>Enterobacteriaceae</taxon>
        <taxon>Escherichia</taxon>
    </lineage>
</organism>
<dbReference type="InterPro" id="IPR024431">
    <property type="entry name" value="InsA_HTH_dom"/>
</dbReference>